<organism evidence="1 2">
    <name type="scientific">Rickenella mellea</name>
    <dbReference type="NCBI Taxonomy" id="50990"/>
    <lineage>
        <taxon>Eukaryota</taxon>
        <taxon>Fungi</taxon>
        <taxon>Dikarya</taxon>
        <taxon>Basidiomycota</taxon>
        <taxon>Agaricomycotina</taxon>
        <taxon>Agaricomycetes</taxon>
        <taxon>Hymenochaetales</taxon>
        <taxon>Rickenellaceae</taxon>
        <taxon>Rickenella</taxon>
    </lineage>
</organism>
<evidence type="ECO:0000313" key="1">
    <source>
        <dbReference type="EMBL" id="TDL29541.1"/>
    </source>
</evidence>
<dbReference type="Pfam" id="PF00702">
    <property type="entry name" value="Hydrolase"/>
    <property type="match status" value="1"/>
</dbReference>
<dbReference type="InterPro" id="IPR006439">
    <property type="entry name" value="HAD-SF_hydro_IA"/>
</dbReference>
<dbReference type="AlphaFoldDB" id="A0A4R5XEL8"/>
<evidence type="ECO:0000313" key="2">
    <source>
        <dbReference type="Proteomes" id="UP000294933"/>
    </source>
</evidence>
<dbReference type="STRING" id="50990.A0A4R5XEL8"/>
<dbReference type="Gene3D" id="3.40.50.1000">
    <property type="entry name" value="HAD superfamily/HAD-like"/>
    <property type="match status" value="1"/>
</dbReference>
<dbReference type="NCBIfam" id="TIGR01509">
    <property type="entry name" value="HAD-SF-IA-v3"/>
    <property type="match status" value="1"/>
</dbReference>
<dbReference type="InterPro" id="IPR051806">
    <property type="entry name" value="HAD-like_SPP"/>
</dbReference>
<dbReference type="SFLD" id="SFLDG01129">
    <property type="entry name" value="C1.5:_HAD__Beta-PGM__Phosphata"/>
    <property type="match status" value="1"/>
</dbReference>
<proteinExistence type="predicted"/>
<dbReference type="InterPro" id="IPR023198">
    <property type="entry name" value="PGP-like_dom2"/>
</dbReference>
<dbReference type="SUPFAM" id="SSF56784">
    <property type="entry name" value="HAD-like"/>
    <property type="match status" value="1"/>
</dbReference>
<protein>
    <submittedName>
        <fullName evidence="1">HAD-like protein</fullName>
    </submittedName>
</protein>
<dbReference type="VEuPathDB" id="FungiDB:BD410DRAFT_833832"/>
<sequence length="239" mass="25466">MSESTTIIVDAILFDMDGTLIDSTGGVVGAWETFSKTYPFIDIPKILNTSHGVRTVDNLRNHCRIQDPHVLQEESIRFETEIINSSRSNGAEGIVVLPGVRQIMDDLRSSAKGTHDSPCWAICTSATRAYASQALEIAGISVPAVFITADDVEKGKPYPDPYLLGAFKCGKNPQRCLVIEDAPVGVTSSRAAGCKTLALTTTHSRDVIEASGPDFIVQDLGSVSVKVCTGGIAVTIALV</sequence>
<dbReference type="InterPro" id="IPR036412">
    <property type="entry name" value="HAD-like_sf"/>
</dbReference>
<reference evidence="1 2" key="1">
    <citation type="submission" date="2018-06" db="EMBL/GenBank/DDBJ databases">
        <title>A transcriptomic atlas of mushroom development highlights an independent origin of complex multicellularity.</title>
        <authorList>
            <consortium name="DOE Joint Genome Institute"/>
            <person name="Krizsan K."/>
            <person name="Almasi E."/>
            <person name="Merenyi Z."/>
            <person name="Sahu N."/>
            <person name="Viragh M."/>
            <person name="Koszo T."/>
            <person name="Mondo S."/>
            <person name="Kiss B."/>
            <person name="Balint B."/>
            <person name="Kues U."/>
            <person name="Barry K."/>
            <person name="Hegedus J.C."/>
            <person name="Henrissat B."/>
            <person name="Johnson J."/>
            <person name="Lipzen A."/>
            <person name="Ohm R."/>
            <person name="Nagy I."/>
            <person name="Pangilinan J."/>
            <person name="Yan J."/>
            <person name="Xiong Y."/>
            <person name="Grigoriev I.V."/>
            <person name="Hibbett D.S."/>
            <person name="Nagy L.G."/>
        </authorList>
    </citation>
    <scope>NUCLEOTIDE SEQUENCE [LARGE SCALE GENOMIC DNA]</scope>
    <source>
        <strain evidence="1 2">SZMC22713</strain>
    </source>
</reference>
<keyword evidence="2" id="KW-1185">Reference proteome</keyword>
<dbReference type="PANTHER" id="PTHR43481:SF4">
    <property type="entry name" value="GLYCEROL-1-PHOSPHATE PHOSPHOHYDROLASE 1-RELATED"/>
    <property type="match status" value="1"/>
</dbReference>
<dbReference type="Proteomes" id="UP000294933">
    <property type="component" value="Unassembled WGS sequence"/>
</dbReference>
<dbReference type="PANTHER" id="PTHR43481">
    <property type="entry name" value="FRUCTOSE-1-PHOSPHATE PHOSPHATASE"/>
    <property type="match status" value="1"/>
</dbReference>
<dbReference type="EMBL" id="ML170156">
    <property type="protein sequence ID" value="TDL29541.1"/>
    <property type="molecule type" value="Genomic_DNA"/>
</dbReference>
<accession>A0A4R5XEL8</accession>
<dbReference type="OrthoDB" id="40579at2759"/>
<dbReference type="SFLD" id="SFLDS00003">
    <property type="entry name" value="Haloacid_Dehalogenase"/>
    <property type="match status" value="1"/>
</dbReference>
<dbReference type="InterPro" id="IPR023214">
    <property type="entry name" value="HAD_sf"/>
</dbReference>
<dbReference type="Gene3D" id="1.10.150.240">
    <property type="entry name" value="Putative phosphatase, domain 2"/>
    <property type="match status" value="1"/>
</dbReference>
<dbReference type="GO" id="GO:0050308">
    <property type="term" value="F:sugar-phosphatase activity"/>
    <property type="evidence" value="ECO:0007669"/>
    <property type="project" value="TreeGrafter"/>
</dbReference>
<name>A0A4R5XEL8_9AGAM</name>
<gene>
    <name evidence="1" type="ORF">BD410DRAFT_833832</name>
</gene>